<dbReference type="OrthoDB" id="1726708at2"/>
<dbReference type="PANTHER" id="PTHR22550:SF5">
    <property type="entry name" value="LEUCINE ZIPPER PROTEIN 4"/>
    <property type="match status" value="1"/>
</dbReference>
<dbReference type="InterPro" id="IPR004995">
    <property type="entry name" value="Spore_Ger"/>
</dbReference>
<gene>
    <name evidence="5" type="ORF">BR63_15435</name>
</gene>
<dbReference type="PIRSF" id="PIRSF005690">
    <property type="entry name" value="GerBA"/>
    <property type="match status" value="1"/>
</dbReference>
<evidence type="ECO:0000256" key="2">
    <source>
        <dbReference type="ARBA" id="ARBA00023136"/>
    </source>
</evidence>
<dbReference type="PANTHER" id="PTHR22550">
    <property type="entry name" value="SPORE GERMINATION PROTEIN"/>
    <property type="match status" value="1"/>
</dbReference>
<feature type="compositionally biased region" description="Basic and acidic residues" evidence="3">
    <location>
        <begin position="557"/>
        <end position="570"/>
    </location>
</feature>
<comment type="similarity">
    <text evidence="1">Belongs to the GerABKA family.</text>
</comment>
<evidence type="ECO:0000313" key="5">
    <source>
        <dbReference type="EMBL" id="QNB47548.1"/>
    </source>
</evidence>
<sequence>MKETKKPLKLNRFSRNQEPRLRLEKEGAKEPKEEKNQENQEQKKPEEKEKEKEKEKVTISPSLQDNLKFLKDVFKGCSDIVYREFKIGTARLPASAVFVDGLVNKTAIENFVIRSLNLHARSVPPGLTKPEDIFTWAKDGAMNNAELKEIENMDDCMSGFLSGDTAVMFEGCTKALLIGTKGWATRGISEPDIEATIRGSKEGFTETIRINTSMVRRRLRSNKLKIEARKIGKQTQTDVSVLYIDGIVNPEIVKEVHKRLDKIKEVDSILESGCIEQYIEDNPWSPFPQMQYTERPDKVVAYLLEGRVVIMIDGTPQCLIVPALFVQFLQSPEDYYERIFVGTAVRWIRYLGVFTALTLPALYIAITTYHPEMIPTPLAITIAGTREGVPFPALVEALIMEISLELLREASIRLPGAVGGTLGIVGALIVGQAAVEARLVAPVMVVVVALTAIGSFVVPSFAAAIPFRLVRFPLMIIAAVLGIYGVMLGWIAVLIHMVSLKSFGFPYMAPLAPLRVSELKDVLVRGPRWQMMTAPQFRKPQEAPPPTMVKQPYLQGEKGEDQGKEGKKNE</sequence>
<dbReference type="GO" id="GO:0016020">
    <property type="term" value="C:membrane"/>
    <property type="evidence" value="ECO:0007669"/>
    <property type="project" value="InterPro"/>
</dbReference>
<feature type="region of interest" description="Disordered" evidence="3">
    <location>
        <begin position="535"/>
        <end position="570"/>
    </location>
</feature>
<dbReference type="AlphaFoldDB" id="A0A7G6E644"/>
<dbReference type="KEGG" id="tfr:BR63_15435"/>
<organism evidence="5 6">
    <name type="scientific">Thermanaerosceptrum fracticalcis</name>
    <dbReference type="NCBI Taxonomy" id="1712410"/>
    <lineage>
        <taxon>Bacteria</taxon>
        <taxon>Bacillati</taxon>
        <taxon>Bacillota</taxon>
        <taxon>Clostridia</taxon>
        <taxon>Eubacteriales</taxon>
        <taxon>Peptococcaceae</taxon>
        <taxon>Thermanaerosceptrum</taxon>
    </lineage>
</organism>
<evidence type="ECO:0000256" key="1">
    <source>
        <dbReference type="ARBA" id="ARBA00005278"/>
    </source>
</evidence>
<name>A0A7G6E644_THEFR</name>
<dbReference type="InterPro" id="IPR050768">
    <property type="entry name" value="UPF0353/GerABKA_families"/>
</dbReference>
<keyword evidence="4" id="KW-1133">Transmembrane helix</keyword>
<accession>A0A7G6E644</accession>
<dbReference type="GO" id="GO:0009847">
    <property type="term" value="P:spore germination"/>
    <property type="evidence" value="ECO:0007669"/>
    <property type="project" value="InterPro"/>
</dbReference>
<protein>
    <submittedName>
        <fullName evidence="5">Spore germination protein</fullName>
    </submittedName>
</protein>
<reference evidence="5 6" key="1">
    <citation type="journal article" date="2019" name="Front. Microbiol.">
        <title>Thermoanaerosceptrum fracticalcis gen. nov. sp. nov., a Novel Fumarate-Fermenting Microorganism From a Deep Fractured Carbonate Aquifer of the US Great Basin.</title>
        <authorList>
            <person name="Hamilton-Brehm S.D."/>
            <person name="Stewart L.E."/>
            <person name="Zavarin M."/>
            <person name="Caldwell M."/>
            <person name="Lawson P.A."/>
            <person name="Onstott T.C."/>
            <person name="Grzymski J."/>
            <person name="Neveux I."/>
            <person name="Lollar B.S."/>
            <person name="Russell C.E."/>
            <person name="Moser D.P."/>
        </authorList>
    </citation>
    <scope>NUCLEOTIDE SEQUENCE [LARGE SCALE GENOMIC DNA]</scope>
    <source>
        <strain evidence="5 6">DRI-13</strain>
    </source>
</reference>
<feature type="compositionally biased region" description="Basic and acidic residues" evidence="3">
    <location>
        <begin position="15"/>
        <end position="57"/>
    </location>
</feature>
<feature type="transmembrane region" description="Helical" evidence="4">
    <location>
        <begin position="472"/>
        <end position="498"/>
    </location>
</feature>
<keyword evidence="4" id="KW-0812">Transmembrane</keyword>
<evidence type="ECO:0000256" key="3">
    <source>
        <dbReference type="SAM" id="MobiDB-lite"/>
    </source>
</evidence>
<evidence type="ECO:0000313" key="6">
    <source>
        <dbReference type="Proteomes" id="UP000515847"/>
    </source>
</evidence>
<keyword evidence="6" id="KW-1185">Reference proteome</keyword>
<keyword evidence="2 4" id="KW-0472">Membrane</keyword>
<dbReference type="EMBL" id="CP045798">
    <property type="protein sequence ID" value="QNB47548.1"/>
    <property type="molecule type" value="Genomic_DNA"/>
</dbReference>
<feature type="transmembrane region" description="Helical" evidence="4">
    <location>
        <begin position="347"/>
        <end position="369"/>
    </location>
</feature>
<evidence type="ECO:0000256" key="4">
    <source>
        <dbReference type="SAM" id="Phobius"/>
    </source>
</evidence>
<feature type="transmembrane region" description="Helical" evidence="4">
    <location>
        <begin position="414"/>
        <end position="435"/>
    </location>
</feature>
<feature type="transmembrane region" description="Helical" evidence="4">
    <location>
        <begin position="441"/>
        <end position="465"/>
    </location>
</feature>
<proteinExistence type="inferred from homology"/>
<dbReference type="Proteomes" id="UP000515847">
    <property type="component" value="Chromosome"/>
</dbReference>
<feature type="region of interest" description="Disordered" evidence="3">
    <location>
        <begin position="1"/>
        <end position="58"/>
    </location>
</feature>
<dbReference type="Pfam" id="PF03323">
    <property type="entry name" value="GerA"/>
    <property type="match status" value="1"/>
</dbReference>
<dbReference type="RefSeq" id="WP_051965987.1">
    <property type="nucleotide sequence ID" value="NZ_CP045798.1"/>
</dbReference>